<keyword evidence="2" id="KW-1185">Reference proteome</keyword>
<feature type="non-terminal residue" evidence="1">
    <location>
        <position position="285"/>
    </location>
</feature>
<gene>
    <name evidence="1" type="ORF">BV22DRAFT_1094470</name>
</gene>
<reference evidence="1" key="1">
    <citation type="journal article" date="2021" name="New Phytol.">
        <title>Evolutionary innovations through gain and loss of genes in the ectomycorrhizal Boletales.</title>
        <authorList>
            <person name="Wu G."/>
            <person name="Miyauchi S."/>
            <person name="Morin E."/>
            <person name="Kuo A."/>
            <person name="Drula E."/>
            <person name="Varga T."/>
            <person name="Kohler A."/>
            <person name="Feng B."/>
            <person name="Cao Y."/>
            <person name="Lipzen A."/>
            <person name="Daum C."/>
            <person name="Hundley H."/>
            <person name="Pangilinan J."/>
            <person name="Johnson J."/>
            <person name="Barry K."/>
            <person name="LaButti K."/>
            <person name="Ng V."/>
            <person name="Ahrendt S."/>
            <person name="Min B."/>
            <person name="Choi I.G."/>
            <person name="Park H."/>
            <person name="Plett J.M."/>
            <person name="Magnuson J."/>
            <person name="Spatafora J.W."/>
            <person name="Nagy L.G."/>
            <person name="Henrissat B."/>
            <person name="Grigoriev I.V."/>
            <person name="Yang Z.L."/>
            <person name="Xu J."/>
            <person name="Martin F.M."/>
        </authorList>
    </citation>
    <scope>NUCLEOTIDE SEQUENCE</scope>
    <source>
        <strain evidence="1">KUC20120723A-06</strain>
    </source>
</reference>
<dbReference type="Proteomes" id="UP000790709">
    <property type="component" value="Unassembled WGS sequence"/>
</dbReference>
<protein>
    <submittedName>
        <fullName evidence="1">RNA-binding domain-containing protein</fullName>
    </submittedName>
</protein>
<evidence type="ECO:0000313" key="1">
    <source>
        <dbReference type="EMBL" id="KAH7922504.1"/>
    </source>
</evidence>
<comment type="caution">
    <text evidence="1">The sequence shown here is derived from an EMBL/GenBank/DDBJ whole genome shotgun (WGS) entry which is preliminary data.</text>
</comment>
<sequence>MFSKALLQQSRVVSASLRTRLSSPAVLSHVMPRSSVTAAAAALQGHRTLSTSIILRYEDGGFQSQQRDRGFRKEVKPSGTVFVGSLPYAVDEEGLREAFGELGKVKRVTIGTTPQGLSRGFAHVEFETVEDAVRVVESDKEDPIYIGDRDIFLDHAAERTRPPAVPHHTLFVSQYHGEEEELRAAFGEFENSIMAVRMATNRITGERSGSVFVEFRDVDTASKALETHNGSALVAGGELKLAFAKPPKSFSGQRRDFGSRDDRGGQRQSRSYGDDWGGSKRSQNW</sequence>
<evidence type="ECO:0000313" key="2">
    <source>
        <dbReference type="Proteomes" id="UP000790709"/>
    </source>
</evidence>
<organism evidence="1 2">
    <name type="scientific">Leucogyrophana mollusca</name>
    <dbReference type="NCBI Taxonomy" id="85980"/>
    <lineage>
        <taxon>Eukaryota</taxon>
        <taxon>Fungi</taxon>
        <taxon>Dikarya</taxon>
        <taxon>Basidiomycota</taxon>
        <taxon>Agaricomycotina</taxon>
        <taxon>Agaricomycetes</taxon>
        <taxon>Agaricomycetidae</taxon>
        <taxon>Boletales</taxon>
        <taxon>Boletales incertae sedis</taxon>
        <taxon>Leucogyrophana</taxon>
    </lineage>
</organism>
<dbReference type="EMBL" id="MU266482">
    <property type="protein sequence ID" value="KAH7922504.1"/>
    <property type="molecule type" value="Genomic_DNA"/>
</dbReference>
<name>A0ACB8BB66_9AGAM</name>
<accession>A0ACB8BB66</accession>
<proteinExistence type="predicted"/>